<organism evidence="9 10">
    <name type="scientific">Dentipellis fragilis</name>
    <dbReference type="NCBI Taxonomy" id="205917"/>
    <lineage>
        <taxon>Eukaryota</taxon>
        <taxon>Fungi</taxon>
        <taxon>Dikarya</taxon>
        <taxon>Basidiomycota</taxon>
        <taxon>Agaricomycotina</taxon>
        <taxon>Agaricomycetes</taxon>
        <taxon>Russulales</taxon>
        <taxon>Hericiaceae</taxon>
        <taxon>Dentipellis</taxon>
    </lineage>
</organism>
<reference evidence="9 10" key="1">
    <citation type="submission" date="2019-02" db="EMBL/GenBank/DDBJ databases">
        <title>Genome sequencing of the rare red list fungi Dentipellis fragilis.</title>
        <authorList>
            <person name="Buettner E."/>
            <person name="Kellner H."/>
        </authorList>
    </citation>
    <scope>NUCLEOTIDE SEQUENCE [LARGE SCALE GENOMIC DNA]</scope>
    <source>
        <strain evidence="9 10">DSM 105465</strain>
    </source>
</reference>
<dbReference type="Pfam" id="PF08784">
    <property type="entry name" value="RPA_C"/>
    <property type="match status" value="1"/>
</dbReference>
<keyword evidence="5" id="KW-0539">Nucleus</keyword>
<comment type="similarity">
    <text evidence="2">Belongs to the replication factor A protein 2 family.</text>
</comment>
<dbReference type="PANTHER" id="PTHR13989:SF16">
    <property type="entry name" value="REPLICATION PROTEIN A2"/>
    <property type="match status" value="1"/>
</dbReference>
<dbReference type="EMBL" id="SEOQ01000008">
    <property type="protein sequence ID" value="TFY72670.1"/>
    <property type="molecule type" value="Genomic_DNA"/>
</dbReference>
<evidence type="ECO:0000313" key="10">
    <source>
        <dbReference type="Proteomes" id="UP000298327"/>
    </source>
</evidence>
<dbReference type="PIRSF" id="PIRSF036949">
    <property type="entry name" value="RPA32"/>
    <property type="match status" value="1"/>
</dbReference>
<dbReference type="Pfam" id="PF01336">
    <property type="entry name" value="tRNA_anti-codon"/>
    <property type="match status" value="1"/>
</dbReference>
<accession>A0A4Y9ZET3</accession>
<dbReference type="InterPro" id="IPR036388">
    <property type="entry name" value="WH-like_DNA-bd_sf"/>
</dbReference>
<dbReference type="STRING" id="205917.A0A4Y9ZET3"/>
<feature type="region of interest" description="Disordered" evidence="6">
    <location>
        <begin position="175"/>
        <end position="198"/>
    </location>
</feature>
<dbReference type="GO" id="GO:0005662">
    <property type="term" value="C:DNA replication factor A complex"/>
    <property type="evidence" value="ECO:0007669"/>
    <property type="project" value="TreeGrafter"/>
</dbReference>
<feature type="domain" description="Replication protein A C-terminal" evidence="8">
    <location>
        <begin position="181"/>
        <end position="257"/>
    </location>
</feature>
<evidence type="ECO:0000259" key="8">
    <source>
        <dbReference type="Pfam" id="PF08784"/>
    </source>
</evidence>
<dbReference type="InterPro" id="IPR012340">
    <property type="entry name" value="NA-bd_OB-fold"/>
</dbReference>
<evidence type="ECO:0000256" key="6">
    <source>
        <dbReference type="SAM" id="MobiDB-lite"/>
    </source>
</evidence>
<dbReference type="GO" id="GO:0035861">
    <property type="term" value="C:site of double-strand break"/>
    <property type="evidence" value="ECO:0007669"/>
    <property type="project" value="TreeGrafter"/>
</dbReference>
<evidence type="ECO:0000256" key="3">
    <source>
        <dbReference type="ARBA" id="ARBA00022705"/>
    </source>
</evidence>
<proteinExistence type="inferred from homology"/>
<evidence type="ECO:0000256" key="4">
    <source>
        <dbReference type="ARBA" id="ARBA00023125"/>
    </source>
</evidence>
<dbReference type="Gene3D" id="2.40.50.140">
    <property type="entry name" value="Nucleic acid-binding proteins"/>
    <property type="match status" value="1"/>
</dbReference>
<evidence type="ECO:0000256" key="5">
    <source>
        <dbReference type="ARBA" id="ARBA00023242"/>
    </source>
</evidence>
<comment type="subcellular location">
    <subcellularLocation>
        <location evidence="1">Nucleus</location>
    </subcellularLocation>
</comment>
<evidence type="ECO:0008006" key="11">
    <source>
        <dbReference type="Google" id="ProtNLM"/>
    </source>
</evidence>
<dbReference type="InterPro" id="IPR014892">
    <property type="entry name" value="RPA_C"/>
</dbReference>
<dbReference type="GO" id="GO:0000781">
    <property type="term" value="C:chromosome, telomeric region"/>
    <property type="evidence" value="ECO:0007669"/>
    <property type="project" value="TreeGrafter"/>
</dbReference>
<evidence type="ECO:0000259" key="7">
    <source>
        <dbReference type="Pfam" id="PF01336"/>
    </source>
</evidence>
<sequence length="295" mass="31702">MSQNDYYGNAGGGGGGGGGYLTGGSPFGSAAGSPGGAGRRSALGQSLRPFTAKQLINATQAHADADWMVENTEIGQVTVVAQVISIQTQTTNSVYWLDDGTGRIEARFWSDSTSQGDGDAFAGIVENSYVRATGNLKTFGNKRYINALNIRPVKDWHEIFFHLVEAMGITLIFERGPPSGPGQHHGNQDMQSTASAYTAQSQSSAALNQYAHLPPLQRRIVEFILQQPPNPEGFHIVAISRAVGGDAEGIRQAHIFLLWALVFLIHISISDALEKLMDEGHVFSTIDEEHYNVSA</sequence>
<dbReference type="PANTHER" id="PTHR13989">
    <property type="entry name" value="REPLICATION PROTEIN A-RELATED"/>
    <property type="match status" value="1"/>
</dbReference>
<gene>
    <name evidence="9" type="ORF">EVG20_g342</name>
</gene>
<dbReference type="InterPro" id="IPR040260">
    <property type="entry name" value="RFA2-like"/>
</dbReference>
<dbReference type="Proteomes" id="UP000298327">
    <property type="component" value="Unassembled WGS sequence"/>
</dbReference>
<evidence type="ECO:0000256" key="1">
    <source>
        <dbReference type="ARBA" id="ARBA00004123"/>
    </source>
</evidence>
<dbReference type="InterPro" id="IPR004365">
    <property type="entry name" value="NA-bd_OB_tRNA"/>
</dbReference>
<dbReference type="GO" id="GO:0000724">
    <property type="term" value="P:double-strand break repair via homologous recombination"/>
    <property type="evidence" value="ECO:0007669"/>
    <property type="project" value="TreeGrafter"/>
</dbReference>
<keyword evidence="4" id="KW-0238">DNA-binding</keyword>
<protein>
    <recommendedName>
        <fullName evidence="11">Replication protein A C-terminal domain-containing protein</fullName>
    </recommendedName>
</protein>
<dbReference type="GO" id="GO:0006289">
    <property type="term" value="P:nucleotide-excision repair"/>
    <property type="evidence" value="ECO:0007669"/>
    <property type="project" value="TreeGrafter"/>
</dbReference>
<keyword evidence="3" id="KW-0235">DNA replication</keyword>
<comment type="caution">
    <text evidence="9">The sequence shown here is derived from an EMBL/GenBank/DDBJ whole genome shotgun (WGS) entry which is preliminary data.</text>
</comment>
<dbReference type="InterPro" id="IPR014646">
    <property type="entry name" value="Rfa2/RPA32"/>
</dbReference>
<dbReference type="CDD" id="cd04478">
    <property type="entry name" value="RPA2_DBD_D"/>
    <property type="match status" value="1"/>
</dbReference>
<dbReference type="AlphaFoldDB" id="A0A4Y9ZET3"/>
<evidence type="ECO:0000313" key="9">
    <source>
        <dbReference type="EMBL" id="TFY72670.1"/>
    </source>
</evidence>
<evidence type="ECO:0000256" key="2">
    <source>
        <dbReference type="ARBA" id="ARBA00007815"/>
    </source>
</evidence>
<dbReference type="SUPFAM" id="SSF50249">
    <property type="entry name" value="Nucleic acid-binding proteins"/>
    <property type="match status" value="1"/>
</dbReference>
<dbReference type="Gene3D" id="1.10.10.10">
    <property type="entry name" value="Winged helix-like DNA-binding domain superfamily/Winged helix DNA-binding domain"/>
    <property type="match status" value="1"/>
</dbReference>
<dbReference type="OrthoDB" id="25571at2759"/>
<dbReference type="GO" id="GO:0006260">
    <property type="term" value="P:DNA replication"/>
    <property type="evidence" value="ECO:0007669"/>
    <property type="project" value="UniProtKB-KW"/>
</dbReference>
<dbReference type="GO" id="GO:0003697">
    <property type="term" value="F:single-stranded DNA binding"/>
    <property type="evidence" value="ECO:0007669"/>
    <property type="project" value="TreeGrafter"/>
</dbReference>
<keyword evidence="10" id="KW-1185">Reference proteome</keyword>
<feature type="domain" description="OB" evidence="7">
    <location>
        <begin position="77"/>
        <end position="152"/>
    </location>
</feature>
<name>A0A4Y9ZET3_9AGAM</name>